<organism evidence="2">
    <name type="scientific">marine metagenome</name>
    <dbReference type="NCBI Taxonomy" id="408172"/>
    <lineage>
        <taxon>unclassified sequences</taxon>
        <taxon>metagenomes</taxon>
        <taxon>ecological metagenomes</taxon>
    </lineage>
</organism>
<evidence type="ECO:0000313" key="2">
    <source>
        <dbReference type="EMBL" id="SVD25313.1"/>
    </source>
</evidence>
<dbReference type="AlphaFoldDB" id="A0A382TTJ5"/>
<gene>
    <name evidence="2" type="ORF">METZ01_LOCUS378167</name>
</gene>
<accession>A0A382TTJ5</accession>
<evidence type="ECO:0000259" key="1">
    <source>
        <dbReference type="Pfam" id="PF12680"/>
    </source>
</evidence>
<proteinExistence type="predicted"/>
<dbReference type="EMBL" id="UINC01139019">
    <property type="protein sequence ID" value="SVD25313.1"/>
    <property type="molecule type" value="Genomic_DNA"/>
</dbReference>
<dbReference type="Pfam" id="PF12680">
    <property type="entry name" value="SnoaL_2"/>
    <property type="match status" value="1"/>
</dbReference>
<sequence length="129" mass="14534">MADVDSAKQALLHQFGKALNSNDVTTGSAFVTDDFVWIYYEGPDHPEGRIIRGFKAACEAVVERANRLKTPIVFSESNEYSSSDKIFTTYRVSGEFIDTGPFDVRAIDIYSFRGDRICSKDTYWKIITA</sequence>
<name>A0A382TTJ5_9ZZZZ</name>
<dbReference type="SUPFAM" id="SSF54427">
    <property type="entry name" value="NTF2-like"/>
    <property type="match status" value="1"/>
</dbReference>
<protein>
    <recommendedName>
        <fullName evidence="1">SnoaL-like domain-containing protein</fullName>
    </recommendedName>
</protein>
<reference evidence="2" key="1">
    <citation type="submission" date="2018-05" db="EMBL/GenBank/DDBJ databases">
        <authorList>
            <person name="Lanie J.A."/>
            <person name="Ng W.-L."/>
            <person name="Kazmierczak K.M."/>
            <person name="Andrzejewski T.M."/>
            <person name="Davidsen T.M."/>
            <person name="Wayne K.J."/>
            <person name="Tettelin H."/>
            <person name="Glass J.I."/>
            <person name="Rusch D."/>
            <person name="Podicherti R."/>
            <person name="Tsui H.-C.T."/>
            <person name="Winkler M.E."/>
        </authorList>
    </citation>
    <scope>NUCLEOTIDE SEQUENCE</scope>
</reference>
<feature type="domain" description="SnoaL-like" evidence="1">
    <location>
        <begin position="14"/>
        <end position="118"/>
    </location>
</feature>
<dbReference type="Gene3D" id="3.10.450.50">
    <property type="match status" value="1"/>
</dbReference>
<dbReference type="InterPro" id="IPR032710">
    <property type="entry name" value="NTF2-like_dom_sf"/>
</dbReference>
<dbReference type="InterPro" id="IPR037401">
    <property type="entry name" value="SnoaL-like"/>
</dbReference>